<proteinExistence type="predicted"/>
<organism evidence="1 2">
    <name type="scientific">Capnocytophaga ochracea</name>
    <dbReference type="NCBI Taxonomy" id="1018"/>
    <lineage>
        <taxon>Bacteria</taxon>
        <taxon>Pseudomonadati</taxon>
        <taxon>Bacteroidota</taxon>
        <taxon>Flavobacteriia</taxon>
        <taxon>Flavobacteriales</taxon>
        <taxon>Flavobacteriaceae</taxon>
        <taxon>Capnocytophaga</taxon>
    </lineage>
</organism>
<evidence type="ECO:0000313" key="2">
    <source>
        <dbReference type="Proteomes" id="UP000249891"/>
    </source>
</evidence>
<evidence type="ECO:0000313" key="1">
    <source>
        <dbReference type="EMBL" id="SQA77606.1"/>
    </source>
</evidence>
<sequence>MLLLSIYCEFGIIKHQIIKKIPQIAQISQIYEVCRADLVAKEMRLVRIATQKEYQFYKVLDAKTTQK</sequence>
<name>A0A2X2R8U5_CAPOC</name>
<accession>A0A2X2R8U5</accession>
<dbReference type="Proteomes" id="UP000249891">
    <property type="component" value="Unassembled WGS sequence"/>
</dbReference>
<protein>
    <submittedName>
        <fullName evidence="1">Uncharacterized protein</fullName>
    </submittedName>
</protein>
<gene>
    <name evidence="1" type="ORF">NCTC11546_00820</name>
</gene>
<dbReference type="EMBL" id="UARG01000017">
    <property type="protein sequence ID" value="SQA77606.1"/>
    <property type="molecule type" value="Genomic_DNA"/>
</dbReference>
<reference evidence="1 2" key="1">
    <citation type="submission" date="2018-06" db="EMBL/GenBank/DDBJ databases">
        <authorList>
            <consortium name="Pathogen Informatics"/>
            <person name="Doyle S."/>
        </authorList>
    </citation>
    <scope>NUCLEOTIDE SEQUENCE [LARGE SCALE GENOMIC DNA]</scope>
    <source>
        <strain evidence="1 2">NCTC11546</strain>
    </source>
</reference>
<dbReference type="AlphaFoldDB" id="A0A2X2R8U5"/>